<feature type="region of interest" description="Disordered" evidence="1">
    <location>
        <begin position="81"/>
        <end position="102"/>
    </location>
</feature>
<reference evidence="2" key="2">
    <citation type="submission" date="2025-09" db="UniProtKB">
        <authorList>
            <consortium name="Ensembl"/>
        </authorList>
    </citation>
    <scope>IDENTIFICATION</scope>
</reference>
<protein>
    <submittedName>
        <fullName evidence="2">Uncharacterized protein</fullName>
    </submittedName>
</protein>
<accession>A0A3B3DKU0</accession>
<dbReference type="GeneTree" id="ENSGT01030000234793"/>
<reference evidence="2" key="1">
    <citation type="submission" date="2025-08" db="UniProtKB">
        <authorList>
            <consortium name="Ensembl"/>
        </authorList>
    </citation>
    <scope>IDENTIFICATION</scope>
</reference>
<evidence type="ECO:0000313" key="2">
    <source>
        <dbReference type="Ensembl" id="ENSOMEP00000030526.1"/>
    </source>
</evidence>
<evidence type="ECO:0000313" key="3">
    <source>
        <dbReference type="Proteomes" id="UP000261560"/>
    </source>
</evidence>
<keyword evidence="3" id="KW-1185">Reference proteome</keyword>
<dbReference type="Ensembl" id="ENSOMET00000020972.1">
    <property type="protein sequence ID" value="ENSOMEP00000030526.1"/>
    <property type="gene ID" value="ENSOMEG00000014814.1"/>
</dbReference>
<dbReference type="PaxDb" id="30732-ENSOMEP00000030526"/>
<sequence length="102" mass="11268">MSFCIAHLTSSSYLKTVLKQAPPSPHQQTQLGQYKPFDGTAEDSRAFLAYCCLHFDFNPSEFPSEQGKVAFALSFLTSRAKTSVKEQPPEPLDLSKVPPCIS</sequence>
<proteinExistence type="predicted"/>
<name>A0A3B3DKU0_ORYME</name>
<evidence type="ECO:0000256" key="1">
    <source>
        <dbReference type="SAM" id="MobiDB-lite"/>
    </source>
</evidence>
<organism evidence="2 3">
    <name type="scientific">Oryzias melastigma</name>
    <name type="common">Marine medaka</name>
    <dbReference type="NCBI Taxonomy" id="30732"/>
    <lineage>
        <taxon>Eukaryota</taxon>
        <taxon>Metazoa</taxon>
        <taxon>Chordata</taxon>
        <taxon>Craniata</taxon>
        <taxon>Vertebrata</taxon>
        <taxon>Euteleostomi</taxon>
        <taxon>Actinopterygii</taxon>
        <taxon>Neopterygii</taxon>
        <taxon>Teleostei</taxon>
        <taxon>Neoteleostei</taxon>
        <taxon>Acanthomorphata</taxon>
        <taxon>Ovalentaria</taxon>
        <taxon>Atherinomorphae</taxon>
        <taxon>Beloniformes</taxon>
        <taxon>Adrianichthyidae</taxon>
        <taxon>Oryziinae</taxon>
        <taxon>Oryzias</taxon>
    </lineage>
</organism>
<dbReference type="Proteomes" id="UP000261560">
    <property type="component" value="Unplaced"/>
</dbReference>
<dbReference type="AlphaFoldDB" id="A0A3B3DKU0"/>